<gene>
    <name evidence="3" type="ORF">G9C98_004882</name>
</gene>
<organism evidence="3 4">
    <name type="scientific">Cotesia typhae</name>
    <dbReference type="NCBI Taxonomy" id="2053667"/>
    <lineage>
        <taxon>Eukaryota</taxon>
        <taxon>Metazoa</taxon>
        <taxon>Ecdysozoa</taxon>
        <taxon>Arthropoda</taxon>
        <taxon>Hexapoda</taxon>
        <taxon>Insecta</taxon>
        <taxon>Pterygota</taxon>
        <taxon>Neoptera</taxon>
        <taxon>Endopterygota</taxon>
        <taxon>Hymenoptera</taxon>
        <taxon>Apocrita</taxon>
        <taxon>Ichneumonoidea</taxon>
        <taxon>Braconidae</taxon>
        <taxon>Microgastrinae</taxon>
        <taxon>Cotesia</taxon>
    </lineage>
</organism>
<dbReference type="InterPro" id="IPR002110">
    <property type="entry name" value="Ankyrin_rpt"/>
</dbReference>
<feature type="repeat" description="ANK" evidence="1">
    <location>
        <begin position="399"/>
        <end position="431"/>
    </location>
</feature>
<dbReference type="Pfam" id="PF12796">
    <property type="entry name" value="Ank_2"/>
    <property type="match status" value="3"/>
</dbReference>
<evidence type="ECO:0000256" key="1">
    <source>
        <dbReference type="PROSITE-ProRule" id="PRU00023"/>
    </source>
</evidence>
<feature type="region of interest" description="Disordered" evidence="2">
    <location>
        <begin position="30"/>
        <end position="86"/>
    </location>
</feature>
<dbReference type="SMART" id="SM00248">
    <property type="entry name" value="ANK"/>
    <property type="match status" value="13"/>
</dbReference>
<evidence type="ECO:0000256" key="2">
    <source>
        <dbReference type="SAM" id="MobiDB-lite"/>
    </source>
</evidence>
<feature type="compositionally biased region" description="Low complexity" evidence="2">
    <location>
        <begin position="41"/>
        <end position="51"/>
    </location>
</feature>
<feature type="repeat" description="ANK" evidence="1">
    <location>
        <begin position="115"/>
        <end position="147"/>
    </location>
</feature>
<dbReference type="PANTHER" id="PTHR24198:SF165">
    <property type="entry name" value="ANKYRIN REPEAT-CONTAINING PROTEIN-RELATED"/>
    <property type="match status" value="1"/>
</dbReference>
<comment type="caution">
    <text evidence="3">The sequence shown here is derived from an EMBL/GenBank/DDBJ whole genome shotgun (WGS) entry which is preliminary data.</text>
</comment>
<dbReference type="Pfam" id="PF00023">
    <property type="entry name" value="Ank"/>
    <property type="match status" value="2"/>
</dbReference>
<dbReference type="EMBL" id="JAAOIC020000002">
    <property type="protein sequence ID" value="KAG8042248.1"/>
    <property type="molecule type" value="Genomic_DNA"/>
</dbReference>
<dbReference type="AlphaFoldDB" id="A0A8J5RA29"/>
<dbReference type="Proteomes" id="UP000729913">
    <property type="component" value="Unassembled WGS sequence"/>
</dbReference>
<feature type="repeat" description="ANK" evidence="1">
    <location>
        <begin position="82"/>
        <end position="114"/>
    </location>
</feature>
<evidence type="ECO:0000313" key="4">
    <source>
        <dbReference type="Proteomes" id="UP000729913"/>
    </source>
</evidence>
<reference evidence="3" key="2">
    <citation type="submission" date="2021-04" db="EMBL/GenBank/DDBJ databases">
        <title>Genome-wide patterns of bracovirus chromosomal integration into multiple host tissues during parasitism.</title>
        <authorList>
            <person name="Chebbi M.A.C."/>
        </authorList>
    </citation>
    <scope>NUCLEOTIDE SEQUENCE</scope>
    <source>
        <tissue evidence="3">Whole body</tissue>
    </source>
</reference>
<dbReference type="OrthoDB" id="8193571at2759"/>
<sequence length="743" mass="84307">MVIKKTSKKIEMSEYSCPVKRIRLDFSISESGNLSEDDSDSISSLSNGDVSIVSSQENSTDYTGDSELESERSEPPEPIKELEDTPLHKAVAAADINLNEEILDSGVDIDAPGERNLTALHLAINNKYLPGIKCLLEYGASISATGGSYPYINNHGNTPLHVAVEEDRLDIVKMLFTIQVDINKLMKNYDKVLSHALKRGNYKIIKCLVGFSLHEDDNLKRRAFNLLSRQKLRMMGYNDNIIDSLFEKYIVVNSKSDGTPLLLAVKNRNSDMVEFLLKAGSEINASTFYRYKYGWTALHEAIHINDEDIVELLLKKEDCDFNFKENIYSLTPLEVAASSNNLKMVQKLVDKIFQHDKYGTDKFKHVLKAFHIAIKANFVEIAKYFLDTVNIDVNMITENSESALGVAIYANQVDMAELLLNSGANINYYSEYIDKGFNQEDPPLYRAVPPGSLLMVDLLLSRGARIEEEKFTKTTILHLAVSSKNNEVIKRVLDLGVDVHCKREIYPYGNVSPLLLAIHLKVKDIVLTLIENGCNINDKTIIKGKCVSSIDIALKRGNNFLIMLLDLGADINNASINVSKLPENTLKILERHILKLKAARLFVDQKFDAWISRAMEGNRFYKKCRKEVKKMKEEKFYQLTICYYDLLSNNVDRVAMYSKNETINNALELDQLKIKFPLYAEMLRCHLKRGQRRKQLLESTARMFEDILIGLPYDCVIHILRYLSDDDLLKSLGKLSDNFVVDG</sequence>
<feature type="repeat" description="ANK" evidence="1">
    <location>
        <begin position="256"/>
        <end position="288"/>
    </location>
</feature>
<dbReference type="PROSITE" id="PS50297">
    <property type="entry name" value="ANK_REP_REGION"/>
    <property type="match status" value="7"/>
</dbReference>
<accession>A0A8J5RA29</accession>
<name>A0A8J5RA29_9HYME</name>
<keyword evidence="1" id="KW-0040">ANK repeat</keyword>
<dbReference type="PANTHER" id="PTHR24198">
    <property type="entry name" value="ANKYRIN REPEAT AND PROTEIN KINASE DOMAIN-CONTAINING PROTEIN"/>
    <property type="match status" value="1"/>
</dbReference>
<feature type="compositionally biased region" description="Basic and acidic residues" evidence="2">
    <location>
        <begin position="69"/>
        <end position="86"/>
    </location>
</feature>
<keyword evidence="4" id="KW-1185">Reference proteome</keyword>
<feature type="repeat" description="ANK" evidence="1">
    <location>
        <begin position="293"/>
        <end position="316"/>
    </location>
</feature>
<feature type="repeat" description="ANK" evidence="1">
    <location>
        <begin position="155"/>
        <end position="187"/>
    </location>
</feature>
<dbReference type="PROSITE" id="PS50088">
    <property type="entry name" value="ANK_REPEAT"/>
    <property type="match status" value="7"/>
</dbReference>
<proteinExistence type="predicted"/>
<feature type="compositionally biased region" description="Polar residues" evidence="2">
    <location>
        <begin position="52"/>
        <end position="63"/>
    </location>
</feature>
<reference evidence="3" key="1">
    <citation type="submission" date="2020-03" db="EMBL/GenBank/DDBJ databases">
        <authorList>
            <person name="Chebbi M.A."/>
            <person name="Drezen J.M."/>
        </authorList>
    </citation>
    <scope>NUCLEOTIDE SEQUENCE</scope>
    <source>
        <tissue evidence="3">Whole body</tissue>
    </source>
</reference>
<feature type="repeat" description="ANK" evidence="1">
    <location>
        <begin position="472"/>
        <end position="504"/>
    </location>
</feature>
<protein>
    <submittedName>
        <fullName evidence="3">Uncharacterized protein</fullName>
    </submittedName>
</protein>
<evidence type="ECO:0000313" key="3">
    <source>
        <dbReference type="EMBL" id="KAG8042248.1"/>
    </source>
</evidence>